<evidence type="ECO:0000256" key="3">
    <source>
        <dbReference type="ARBA" id="ARBA00017083"/>
    </source>
</evidence>
<keyword evidence="6" id="KW-0333">Golgi apparatus</keyword>
<sequence length="670" mass="77550">MSKVSYLENSSEALECHLEDDEVQEVLRTGTDLRQYSKQIEKQLKDVENKSIQDYIKESQNIVSLHKQIAACDDILQRMESMLLSFQSDLGSISSEIVYLQRKSITMSQQLHNRQAVRGQLSQFVDDMAVPESMILGILDNPVTDKEFVTQLSVLNHKINFVKDQGAKEVKCCQDVRDILEKLKMKAVTKIRSYLLEQVSKFRKPMTNYQVPQNAMLKYKFFFEFILENEPLVAKEICSEYVDTMGKIYFSYFKSYSALLSKLMYEEGATKDDLMGIEESGPRGLLFHKSSLKQKNTVFTIGNRGEVLTTQLEAPIIIPHSAQKNETRLPYEALFRSEQYALVDNACREYLFISEFFMVRGQRAMELFNQIMSRTLNLLVKNLESYVSTCYDTIALFLCVQLVLRYQLLCHKRAVPALDVYWDTLQDILWPRFEIVFCLNIASIKDCDPTKFNKETKPHYITRRYAEFSSTIVSISESFPNELVNRLLAQLLIEVQLFILRMAAIFPQRSQQLVFLINNYDMALSILLERTRENCKEAESFRAQLSAKSAEYIEEVLSPHFGGIMQFVKEGEALLEEKQMEQLKKLEGKSMTLVHLFSDGWKQSLELLNKEVLSSFPSLVTGSSLLQLALAQLLQYYERFHKLLTPTVRANLVNIHHIKVELKKYKTNFS</sequence>
<dbReference type="AlphaFoldDB" id="A0ABD0YWH8"/>
<evidence type="ECO:0000313" key="9">
    <source>
        <dbReference type="EMBL" id="KAL1124178.1"/>
    </source>
</evidence>
<feature type="domain" description="Vps52 C-terminal" evidence="8">
    <location>
        <begin position="243"/>
        <end position="552"/>
    </location>
</feature>
<comment type="similarity">
    <text evidence="2">Belongs to the VPS52 family.</text>
</comment>
<name>A0ABD0YWH8_9HEMI</name>
<comment type="subcellular location">
    <subcellularLocation>
        <location evidence="1">Golgi apparatus</location>
        <location evidence="1">trans-Golgi network</location>
    </subcellularLocation>
</comment>
<keyword evidence="10" id="KW-1185">Reference proteome</keyword>
<dbReference type="GO" id="GO:0005794">
    <property type="term" value="C:Golgi apparatus"/>
    <property type="evidence" value="ECO:0007669"/>
    <property type="project" value="UniProtKB-SubCell"/>
</dbReference>
<feature type="domain" description="Vps52 coiled-coil" evidence="7">
    <location>
        <begin position="54"/>
        <end position="226"/>
    </location>
</feature>
<dbReference type="Pfam" id="PF20655">
    <property type="entry name" value="Vps52_C"/>
    <property type="match status" value="1"/>
</dbReference>
<protein>
    <recommendedName>
        <fullName evidence="3">Vacuolar protein sorting-associated protein 52 homolog</fullName>
    </recommendedName>
</protein>
<dbReference type="PANTHER" id="PTHR14190">
    <property type="entry name" value="SUPPRESSOR OF ACTIN MUTATIONS 2/VACUOLAR PROTEIN SORTING 52"/>
    <property type="match status" value="1"/>
</dbReference>
<dbReference type="InterPro" id="IPR007258">
    <property type="entry name" value="Vps52"/>
</dbReference>
<evidence type="ECO:0000259" key="7">
    <source>
        <dbReference type="Pfam" id="PF04129"/>
    </source>
</evidence>
<evidence type="ECO:0000256" key="4">
    <source>
        <dbReference type="ARBA" id="ARBA00022448"/>
    </source>
</evidence>
<dbReference type="InterPro" id="IPR048319">
    <property type="entry name" value="Vps52_CC"/>
</dbReference>
<evidence type="ECO:0000313" key="10">
    <source>
        <dbReference type="Proteomes" id="UP001558652"/>
    </source>
</evidence>
<dbReference type="EMBL" id="JBFDAA010000011">
    <property type="protein sequence ID" value="KAL1124178.1"/>
    <property type="molecule type" value="Genomic_DNA"/>
</dbReference>
<dbReference type="PANTHER" id="PTHR14190:SF7">
    <property type="entry name" value="VACUOLAR PROTEIN SORTING-ASSOCIATED PROTEIN 52 HOMOLOG"/>
    <property type="match status" value="1"/>
</dbReference>
<reference evidence="9 10" key="1">
    <citation type="submission" date="2024-07" db="EMBL/GenBank/DDBJ databases">
        <title>Chromosome-level genome assembly of the water stick insect Ranatra chinensis (Heteroptera: Nepidae).</title>
        <authorList>
            <person name="Liu X."/>
        </authorList>
    </citation>
    <scope>NUCLEOTIDE SEQUENCE [LARGE SCALE GENOMIC DNA]</scope>
    <source>
        <strain evidence="9">Cailab_2021Rc</strain>
        <tissue evidence="9">Muscle</tissue>
    </source>
</reference>
<keyword evidence="5" id="KW-0653">Protein transport</keyword>
<dbReference type="Pfam" id="PF04129">
    <property type="entry name" value="Vps52_CC"/>
    <property type="match status" value="1"/>
</dbReference>
<gene>
    <name evidence="9" type="ORF">AAG570_001948</name>
</gene>
<dbReference type="InterPro" id="IPR048361">
    <property type="entry name" value="Vps52_C"/>
</dbReference>
<evidence type="ECO:0000256" key="6">
    <source>
        <dbReference type="ARBA" id="ARBA00023034"/>
    </source>
</evidence>
<comment type="caution">
    <text evidence="9">The sequence shown here is derived from an EMBL/GenBank/DDBJ whole genome shotgun (WGS) entry which is preliminary data.</text>
</comment>
<dbReference type="Proteomes" id="UP001558652">
    <property type="component" value="Unassembled WGS sequence"/>
</dbReference>
<dbReference type="GO" id="GO:0015031">
    <property type="term" value="P:protein transport"/>
    <property type="evidence" value="ECO:0007669"/>
    <property type="project" value="UniProtKB-KW"/>
</dbReference>
<evidence type="ECO:0000256" key="2">
    <source>
        <dbReference type="ARBA" id="ARBA00008180"/>
    </source>
</evidence>
<organism evidence="9 10">
    <name type="scientific">Ranatra chinensis</name>
    <dbReference type="NCBI Taxonomy" id="642074"/>
    <lineage>
        <taxon>Eukaryota</taxon>
        <taxon>Metazoa</taxon>
        <taxon>Ecdysozoa</taxon>
        <taxon>Arthropoda</taxon>
        <taxon>Hexapoda</taxon>
        <taxon>Insecta</taxon>
        <taxon>Pterygota</taxon>
        <taxon>Neoptera</taxon>
        <taxon>Paraneoptera</taxon>
        <taxon>Hemiptera</taxon>
        <taxon>Heteroptera</taxon>
        <taxon>Panheteroptera</taxon>
        <taxon>Nepomorpha</taxon>
        <taxon>Nepidae</taxon>
        <taxon>Ranatrinae</taxon>
        <taxon>Ranatra</taxon>
    </lineage>
</organism>
<evidence type="ECO:0000259" key="8">
    <source>
        <dbReference type="Pfam" id="PF20655"/>
    </source>
</evidence>
<accession>A0ABD0YWH8</accession>
<evidence type="ECO:0000256" key="1">
    <source>
        <dbReference type="ARBA" id="ARBA00004601"/>
    </source>
</evidence>
<proteinExistence type="inferred from homology"/>
<evidence type="ECO:0000256" key="5">
    <source>
        <dbReference type="ARBA" id="ARBA00022927"/>
    </source>
</evidence>
<keyword evidence="4" id="KW-0813">Transport</keyword>